<dbReference type="EMBL" id="CAJVPY010000207">
    <property type="protein sequence ID" value="CAG8457760.1"/>
    <property type="molecule type" value="Genomic_DNA"/>
</dbReference>
<dbReference type="OrthoDB" id="2348750at2759"/>
<dbReference type="Pfam" id="PF10551">
    <property type="entry name" value="MULE"/>
    <property type="match status" value="1"/>
</dbReference>
<dbReference type="Proteomes" id="UP000789405">
    <property type="component" value="Unassembled WGS sequence"/>
</dbReference>
<comment type="caution">
    <text evidence="3">The sequence shown here is derived from an EMBL/GenBank/DDBJ whole genome shotgun (WGS) entry which is preliminary data.</text>
</comment>
<accession>A0A9N8VPD2</accession>
<reference evidence="3" key="1">
    <citation type="submission" date="2021-06" db="EMBL/GenBank/DDBJ databases">
        <authorList>
            <person name="Kallberg Y."/>
            <person name="Tangrot J."/>
            <person name="Rosling A."/>
        </authorList>
    </citation>
    <scope>NUCLEOTIDE SEQUENCE</scope>
    <source>
        <strain evidence="3">MA453B</strain>
    </source>
</reference>
<name>A0A9N8VPD2_9GLOM</name>
<keyword evidence="1" id="KW-1133">Transmembrane helix</keyword>
<keyword evidence="1" id="KW-0812">Transmembrane</keyword>
<evidence type="ECO:0000313" key="4">
    <source>
        <dbReference type="Proteomes" id="UP000789405"/>
    </source>
</evidence>
<evidence type="ECO:0000259" key="2">
    <source>
        <dbReference type="Pfam" id="PF10551"/>
    </source>
</evidence>
<feature type="domain" description="MULE transposase" evidence="2">
    <location>
        <begin position="23"/>
        <end position="106"/>
    </location>
</feature>
<dbReference type="PANTHER" id="PTHR47718:SF17">
    <property type="entry name" value="PROTEIN FAR1-RELATED SEQUENCE 5-LIKE"/>
    <property type="match status" value="1"/>
</dbReference>
<keyword evidence="4" id="KW-1185">Reference proteome</keyword>
<keyword evidence="1" id="KW-0472">Membrane</keyword>
<organism evidence="3 4">
    <name type="scientific">Dentiscutata erythropus</name>
    <dbReference type="NCBI Taxonomy" id="1348616"/>
    <lineage>
        <taxon>Eukaryota</taxon>
        <taxon>Fungi</taxon>
        <taxon>Fungi incertae sedis</taxon>
        <taxon>Mucoromycota</taxon>
        <taxon>Glomeromycotina</taxon>
        <taxon>Glomeromycetes</taxon>
        <taxon>Diversisporales</taxon>
        <taxon>Gigasporaceae</taxon>
        <taxon>Dentiscutata</taxon>
    </lineage>
</organism>
<evidence type="ECO:0000256" key="1">
    <source>
        <dbReference type="SAM" id="Phobius"/>
    </source>
</evidence>
<evidence type="ECO:0000313" key="3">
    <source>
        <dbReference type="EMBL" id="CAG8457760.1"/>
    </source>
</evidence>
<dbReference type="AlphaFoldDB" id="A0A9N8VPD2"/>
<dbReference type="InterPro" id="IPR018289">
    <property type="entry name" value="MULE_transposase_dom"/>
</dbReference>
<proteinExistence type="predicted"/>
<gene>
    <name evidence="3" type="ORF">DERYTH_LOCUS853</name>
</gene>
<feature type="transmembrane region" description="Helical" evidence="1">
    <location>
        <begin position="15"/>
        <end position="37"/>
    </location>
</feature>
<sequence>MSLEQIELWLKFNNIVLNDCIVATNCYKIALLIFLIVDNYLHSRMVVQTLIDNETMESHSWIFQHIKNVTHNAAPRAIFTNANPAISVAIHDEFLMTKALHCMFHIS</sequence>
<protein>
    <submittedName>
        <fullName evidence="3">22584_t:CDS:1</fullName>
    </submittedName>
</protein>
<dbReference type="PANTHER" id="PTHR47718">
    <property type="entry name" value="OS01G0519700 PROTEIN"/>
    <property type="match status" value="1"/>
</dbReference>